<feature type="signal peptide" evidence="1">
    <location>
        <begin position="1"/>
        <end position="25"/>
    </location>
</feature>
<sequence length="134" mass="14036">MNKLTTRIALLVFVIVFAFSATASASQSVSVVQKGGIYYNTISAGDGQAYILPNASTTGTSVTITSSVAGTIKGHFEWQLSSGSPIQLNAFTANATTYNTGSAYYSPGTLVLVLERVADTTGAYPNVSYTVQFN</sequence>
<organism evidence="2 3">
    <name type="scientific">Paenibacillus cellulosilyticus</name>
    <dbReference type="NCBI Taxonomy" id="375489"/>
    <lineage>
        <taxon>Bacteria</taxon>
        <taxon>Bacillati</taxon>
        <taxon>Bacillota</taxon>
        <taxon>Bacilli</taxon>
        <taxon>Bacillales</taxon>
        <taxon>Paenibacillaceae</taxon>
        <taxon>Paenibacillus</taxon>
    </lineage>
</organism>
<keyword evidence="1" id="KW-0732">Signal</keyword>
<keyword evidence="3" id="KW-1185">Reference proteome</keyword>
<dbReference type="RefSeq" id="WP_110043802.1">
    <property type="nucleotide sequence ID" value="NZ_CP054612.1"/>
</dbReference>
<comment type="caution">
    <text evidence="2">The sequence shown here is derived from an EMBL/GenBank/DDBJ whole genome shotgun (WGS) entry which is preliminary data.</text>
</comment>
<reference evidence="2 3" key="1">
    <citation type="submission" date="2018-05" db="EMBL/GenBank/DDBJ databases">
        <title>Genomic Encyclopedia of Type Strains, Phase III (KMG-III): the genomes of soil and plant-associated and newly described type strains.</title>
        <authorList>
            <person name="Whitman W."/>
        </authorList>
    </citation>
    <scope>NUCLEOTIDE SEQUENCE [LARGE SCALE GENOMIC DNA]</scope>
    <source>
        <strain evidence="2 3">CECT 5696</strain>
    </source>
</reference>
<evidence type="ECO:0000313" key="3">
    <source>
        <dbReference type="Proteomes" id="UP000246635"/>
    </source>
</evidence>
<name>A0A2V2YVM2_9BACL</name>
<proteinExistence type="predicted"/>
<evidence type="ECO:0000256" key="1">
    <source>
        <dbReference type="SAM" id="SignalP"/>
    </source>
</evidence>
<dbReference type="AlphaFoldDB" id="A0A2V2YVM2"/>
<dbReference type="OrthoDB" id="2644018at2"/>
<accession>A0A2V2YVM2</accession>
<feature type="chain" id="PRO_5015858612" evidence="1">
    <location>
        <begin position="26"/>
        <end position="134"/>
    </location>
</feature>
<dbReference type="Proteomes" id="UP000246635">
    <property type="component" value="Unassembled WGS sequence"/>
</dbReference>
<dbReference type="EMBL" id="QGTQ01000005">
    <property type="protein sequence ID" value="PWW05277.1"/>
    <property type="molecule type" value="Genomic_DNA"/>
</dbReference>
<gene>
    <name evidence="2" type="ORF">DFQ01_105262</name>
</gene>
<protein>
    <submittedName>
        <fullName evidence="2">Uncharacterized protein</fullName>
    </submittedName>
</protein>
<evidence type="ECO:0000313" key="2">
    <source>
        <dbReference type="EMBL" id="PWW05277.1"/>
    </source>
</evidence>